<dbReference type="InterPro" id="IPR043129">
    <property type="entry name" value="ATPase_NBD"/>
</dbReference>
<dbReference type="EMBL" id="LNIX01000003">
    <property type="protein sequence ID" value="OXA57184.1"/>
    <property type="molecule type" value="Genomic_DNA"/>
</dbReference>
<keyword evidence="3" id="KW-1185">Reference proteome</keyword>
<feature type="region of interest" description="Disordered" evidence="1">
    <location>
        <begin position="103"/>
        <end position="176"/>
    </location>
</feature>
<dbReference type="PANTHER" id="PTHR14187">
    <property type="entry name" value="ALPHA KINASE/ELONGATION FACTOR 2 KINASE"/>
    <property type="match status" value="1"/>
</dbReference>
<evidence type="ECO:0000313" key="3">
    <source>
        <dbReference type="Proteomes" id="UP000198287"/>
    </source>
</evidence>
<feature type="region of interest" description="Disordered" evidence="1">
    <location>
        <begin position="470"/>
        <end position="528"/>
    </location>
</feature>
<feature type="compositionally biased region" description="Polar residues" evidence="1">
    <location>
        <begin position="149"/>
        <end position="163"/>
    </location>
</feature>
<dbReference type="PANTHER" id="PTHR14187:SF5">
    <property type="entry name" value="HEAT SHOCK 70 KDA PROTEIN 12A"/>
    <property type="match status" value="1"/>
</dbReference>
<organism evidence="2 3">
    <name type="scientific">Folsomia candida</name>
    <name type="common">Springtail</name>
    <dbReference type="NCBI Taxonomy" id="158441"/>
    <lineage>
        <taxon>Eukaryota</taxon>
        <taxon>Metazoa</taxon>
        <taxon>Ecdysozoa</taxon>
        <taxon>Arthropoda</taxon>
        <taxon>Hexapoda</taxon>
        <taxon>Collembola</taxon>
        <taxon>Entomobryomorpha</taxon>
        <taxon>Isotomoidea</taxon>
        <taxon>Isotomidae</taxon>
        <taxon>Proisotominae</taxon>
        <taxon>Folsomia</taxon>
    </lineage>
</organism>
<keyword evidence="2" id="KW-0346">Stress response</keyword>
<feature type="compositionally biased region" description="Low complexity" evidence="1">
    <location>
        <begin position="279"/>
        <end position="297"/>
    </location>
</feature>
<evidence type="ECO:0000256" key="1">
    <source>
        <dbReference type="SAM" id="MobiDB-lite"/>
    </source>
</evidence>
<name>A0A226EJK2_FOLCA</name>
<sequence>MSGKMSLVVLRSWCDDPPKIKGIAPQDDERSVKLEPDHKGHFLAEEIQDPEHDPRFTPRGRTFSAGSKGHLSNGCGDNRHQNGTTPEPEEPLFIRRKNGHLEKNPANRFSFGGFGDSDHANSPSPTGGRSMSNLHLSPENGHTFRPDSVGTNSPDHQDGSSMEYTPPSSPVSGRYRNLGPELAATIPKRAIKSNWITGIKSRWMKSTTHPDSGRSILKSYSSSPSLIATSSAAEETPLFFNPLYRLCQQHQPTSIPHFKTGGSGSSGSTSGIVLEDDSSVGGDSRSRSSLSNPISFSPSPPPNVINASLRQQILCSSSRPNGLQKHNSLTDFSEEDIFCESVISARSPTGSSPHHGYNNRGAESRESYSPPPPHGIVDVDECVLVEVIRKPETPSYSKDGGNNARTGGVVGNKSEKRHSVGELELEPVLNNKFAGVKVEGNPGKVARIKENIKKFGRFGRANSEKILRFQTGDSKSEREKCKAVGSATSRKGRGNGSKLDDVGENSSILHEDQTPPVPTVRKRSKNSDIKVETATCSVVEAQNNQKRPSSVSPQPPPSESALITTTLLAKEIQSRENHFDVLVAYPEPNLSELVAKNNNDALTKTSLFSDIQPTLEDGPVSSLISDQDRSMPCHVQSVSTIDVETFVVHSGCSSPIVTPNLNQEEITSRESVDNVNEVKKLSVVLDNNNCEASHLSDADNPVKNSGNLDEMFRSRNKEATASVPVPIMYNNNIQSSVFKKLTNYSTPSMMSDNVDGQRFSHELPSKNIGPNFNGIASAQVPVQAINRHVTGFGKNNIYADSVNTEEDDRGSGSSESRSTDLEWHRSSTRASFRGFCETLLQDEKVTIQVPEVVEASISFDEDSSLDPDEERENSVDYISVADVKVSNSRKSDKFSSHGVNREPLPSCVISLDIGSRGSGYSYWVKDEDDYIRIGQVDSGSSCPKSHKLPSWVSVDSVDDLYMDGDDEDNENSATSPAFGYHALNRFLSEQTQSHLFWRWREHFNEGSTFPYTLESKANDEELQFTMKSAIKHYAKISLDQIASKRIGGLGKTIFAITIPANFDHRARQIVRDAAFGTGLVSKKDALALIEDPCAAGIFAYHAIKPKIAKRNNIGTSYVSIDIGGVYLHSSGYDFHEGKLHQILTPSSQPISDNPESFFESELTRIFTPSFILNYQTKYKAGWLKLMTEFDHSKNLYDPIQRGNYHIFVPSSFVDHFRRFTSMEVEDALESSDITWSKVGAFGIPYWKMERFLQPMMDFIKNHIINIVRNHNYEFLVLSGGRSGSRQLVDYLRNAVRDYSVDVIVPKEYNAAVLQGSTISLTNLSPRLIINSPFSIGVGVMTPFIEDQHPEEKRVRRDGKSWCADVWDSLITVGQELEMNNIVLKRSYVGAQPGQSLLILPLFQSPEEPKFVTEDSVRKCCEFKFNSDQRAWQEVELMIKCRPSELLIMAVDDGVTKNVVVLDFAL</sequence>
<comment type="caution">
    <text evidence="2">The sequence shown here is derived from an EMBL/GenBank/DDBJ whole genome shotgun (WGS) entry which is preliminary data.</text>
</comment>
<protein>
    <submittedName>
        <fullName evidence="2">Heat shock protein HSS1</fullName>
    </submittedName>
</protein>
<feature type="region of interest" description="Disordered" evidence="1">
    <location>
        <begin position="255"/>
        <end position="303"/>
    </location>
</feature>
<feature type="region of interest" description="Disordered" evidence="1">
    <location>
        <begin position="17"/>
        <end position="91"/>
    </location>
</feature>
<dbReference type="OrthoDB" id="2963168at2759"/>
<dbReference type="Gene3D" id="3.30.420.40">
    <property type="match status" value="1"/>
</dbReference>
<gene>
    <name evidence="2" type="ORF">Fcan01_07222</name>
</gene>
<feature type="compositionally biased region" description="Polar residues" evidence="1">
    <location>
        <begin position="120"/>
        <end position="135"/>
    </location>
</feature>
<feature type="compositionally biased region" description="Basic and acidic residues" evidence="1">
    <location>
        <begin position="27"/>
        <end position="56"/>
    </location>
</feature>
<dbReference type="SUPFAM" id="SSF53067">
    <property type="entry name" value="Actin-like ATPase domain"/>
    <property type="match status" value="1"/>
</dbReference>
<proteinExistence type="predicted"/>
<feature type="region of interest" description="Disordered" evidence="1">
    <location>
        <begin position="802"/>
        <end position="822"/>
    </location>
</feature>
<evidence type="ECO:0000313" key="2">
    <source>
        <dbReference type="EMBL" id="OXA57184.1"/>
    </source>
</evidence>
<feature type="region of interest" description="Disordered" evidence="1">
    <location>
        <begin position="393"/>
        <end position="414"/>
    </location>
</feature>
<feature type="region of interest" description="Disordered" evidence="1">
    <location>
        <begin position="345"/>
        <end position="375"/>
    </location>
</feature>
<accession>A0A226EJK2</accession>
<dbReference type="Proteomes" id="UP000198287">
    <property type="component" value="Unassembled WGS sequence"/>
</dbReference>
<dbReference type="STRING" id="158441.A0A226EJK2"/>
<reference evidence="2 3" key="1">
    <citation type="submission" date="2015-12" db="EMBL/GenBank/DDBJ databases">
        <title>The genome of Folsomia candida.</title>
        <authorList>
            <person name="Faddeeva A."/>
            <person name="Derks M.F."/>
            <person name="Anvar Y."/>
            <person name="Smit S."/>
            <person name="Van Straalen N."/>
            <person name="Roelofs D."/>
        </authorList>
    </citation>
    <scope>NUCLEOTIDE SEQUENCE [LARGE SCALE GENOMIC DNA]</scope>
    <source>
        <strain evidence="2 3">VU population</strain>
        <tissue evidence="2">Whole body</tissue>
    </source>
</reference>
<feature type="region of interest" description="Disordered" evidence="1">
    <location>
        <begin position="540"/>
        <end position="559"/>
    </location>
</feature>